<comment type="catalytic activity">
    <reaction evidence="1 5 6">
        <text>[protein]-peptidylproline (omega=180) = [protein]-peptidylproline (omega=0)</text>
        <dbReference type="Rhea" id="RHEA:16237"/>
        <dbReference type="Rhea" id="RHEA-COMP:10747"/>
        <dbReference type="Rhea" id="RHEA-COMP:10748"/>
        <dbReference type="ChEBI" id="CHEBI:83833"/>
        <dbReference type="ChEBI" id="CHEBI:83834"/>
        <dbReference type="EC" id="5.2.1.8"/>
    </reaction>
</comment>
<dbReference type="InterPro" id="IPR001179">
    <property type="entry name" value="PPIase_FKBP_dom"/>
</dbReference>
<evidence type="ECO:0000256" key="7">
    <source>
        <dbReference type="SAM" id="Phobius"/>
    </source>
</evidence>
<feature type="transmembrane region" description="Helical" evidence="7">
    <location>
        <begin position="20"/>
        <end position="37"/>
    </location>
</feature>
<proteinExistence type="inferred from homology"/>
<reference evidence="9 10" key="1">
    <citation type="submission" date="2023-02" db="EMBL/GenBank/DDBJ databases">
        <title>Genome sequence of Sphingomonas naphthae.</title>
        <authorList>
            <person name="Kim S."/>
            <person name="Heo J."/>
            <person name="Kwon S.-W."/>
        </authorList>
    </citation>
    <scope>NUCLEOTIDE SEQUENCE [LARGE SCALE GENOMIC DNA]</scope>
    <source>
        <strain evidence="9 10">KACC 18716</strain>
    </source>
</reference>
<dbReference type="RefSeq" id="WP_273686295.1">
    <property type="nucleotide sequence ID" value="NZ_CP117411.1"/>
</dbReference>
<dbReference type="Proteomes" id="UP001220395">
    <property type="component" value="Chromosome"/>
</dbReference>
<gene>
    <name evidence="9" type="ORF">PQ455_11880</name>
</gene>
<evidence type="ECO:0000313" key="10">
    <source>
        <dbReference type="Proteomes" id="UP001220395"/>
    </source>
</evidence>
<dbReference type="Pfam" id="PF00254">
    <property type="entry name" value="FKBP_C"/>
    <property type="match status" value="1"/>
</dbReference>
<name>A0ABY7TH83_9SPHN</name>
<keyword evidence="7" id="KW-0472">Membrane</keyword>
<dbReference type="PROSITE" id="PS50059">
    <property type="entry name" value="FKBP_PPIASE"/>
    <property type="match status" value="1"/>
</dbReference>
<evidence type="ECO:0000259" key="8">
    <source>
        <dbReference type="PROSITE" id="PS50059"/>
    </source>
</evidence>
<dbReference type="GO" id="GO:0003755">
    <property type="term" value="F:peptidyl-prolyl cis-trans isomerase activity"/>
    <property type="evidence" value="ECO:0007669"/>
    <property type="project" value="UniProtKB-EC"/>
</dbReference>
<evidence type="ECO:0000256" key="5">
    <source>
        <dbReference type="PROSITE-ProRule" id="PRU00277"/>
    </source>
</evidence>
<evidence type="ECO:0000256" key="1">
    <source>
        <dbReference type="ARBA" id="ARBA00000971"/>
    </source>
</evidence>
<evidence type="ECO:0000256" key="3">
    <source>
        <dbReference type="ARBA" id="ARBA00023110"/>
    </source>
</evidence>
<keyword evidence="7" id="KW-1133">Transmembrane helix</keyword>
<keyword evidence="3 5" id="KW-0697">Rotamase</keyword>
<organism evidence="9 10">
    <name type="scientific">Sphingomonas naphthae</name>
    <dbReference type="NCBI Taxonomy" id="1813468"/>
    <lineage>
        <taxon>Bacteria</taxon>
        <taxon>Pseudomonadati</taxon>
        <taxon>Pseudomonadota</taxon>
        <taxon>Alphaproteobacteria</taxon>
        <taxon>Sphingomonadales</taxon>
        <taxon>Sphingomonadaceae</taxon>
        <taxon>Sphingomonas</taxon>
    </lineage>
</organism>
<evidence type="ECO:0000313" key="9">
    <source>
        <dbReference type="EMBL" id="WCT72336.1"/>
    </source>
</evidence>
<protein>
    <recommendedName>
        <fullName evidence="6">Peptidyl-prolyl cis-trans isomerase</fullName>
        <ecNumber evidence="6">5.2.1.8</ecNumber>
    </recommendedName>
</protein>
<keyword evidence="10" id="KW-1185">Reference proteome</keyword>
<feature type="domain" description="PPIase FKBP-type" evidence="8">
    <location>
        <begin position="85"/>
        <end position="170"/>
    </location>
</feature>
<dbReference type="InterPro" id="IPR046357">
    <property type="entry name" value="PPIase_dom_sf"/>
</dbReference>
<dbReference type="Pfam" id="PF01346">
    <property type="entry name" value="FKBP_N"/>
    <property type="match status" value="1"/>
</dbReference>
<dbReference type="PANTHER" id="PTHR43811:SF23">
    <property type="entry name" value="FKBP-TYPE 22 KDA PEPTIDYL-PROLYL CIS-TRANS ISOMERASE"/>
    <property type="match status" value="1"/>
</dbReference>
<dbReference type="InterPro" id="IPR000774">
    <property type="entry name" value="PPIase_FKBP_N"/>
</dbReference>
<sequence>MSEVTAVPLRPIKKGVLPMLWVGIAITLLLALAAAWTSTSKAVAMAQTPADFLAENGKRSGVVTTASGLQYEVLKPGKGPKPTAGDVALITYDGKLVSGETFDSSAKNGGPVPMPVSGVIPGFSEALQLMQADGKYRFWIPPALGYGDRAAGPIPANSVLVFDVGLIGFQPMPAGMPGMPGAGM</sequence>
<comment type="similarity">
    <text evidence="2 6">Belongs to the FKBP-type PPIase family.</text>
</comment>
<dbReference type="PANTHER" id="PTHR43811">
    <property type="entry name" value="FKBP-TYPE PEPTIDYL-PROLYL CIS-TRANS ISOMERASE FKPA"/>
    <property type="match status" value="1"/>
</dbReference>
<dbReference type="Gene3D" id="3.10.50.40">
    <property type="match status" value="1"/>
</dbReference>
<dbReference type="SUPFAM" id="SSF54534">
    <property type="entry name" value="FKBP-like"/>
    <property type="match status" value="1"/>
</dbReference>
<dbReference type="EMBL" id="CP117411">
    <property type="protein sequence ID" value="WCT72336.1"/>
    <property type="molecule type" value="Genomic_DNA"/>
</dbReference>
<evidence type="ECO:0000256" key="6">
    <source>
        <dbReference type="RuleBase" id="RU003915"/>
    </source>
</evidence>
<evidence type="ECO:0000256" key="2">
    <source>
        <dbReference type="ARBA" id="ARBA00006577"/>
    </source>
</evidence>
<dbReference type="EC" id="5.2.1.8" evidence="6"/>
<keyword evidence="4 5" id="KW-0413">Isomerase</keyword>
<accession>A0ABY7TH83</accession>
<evidence type="ECO:0000256" key="4">
    <source>
        <dbReference type="ARBA" id="ARBA00023235"/>
    </source>
</evidence>
<keyword evidence="7" id="KW-0812">Transmembrane</keyword>